<dbReference type="PANTHER" id="PTHR43003">
    <property type="entry name" value="DNA-3-METHYLADENINE GLYCOSYLASE"/>
    <property type="match status" value="1"/>
</dbReference>
<reference evidence="7 8" key="1">
    <citation type="journal article" date="2009" name="Stand. Genomic Sci.">
        <title>Complete genome sequence of Desulfotomaculum acetoxidans type strain (5575).</title>
        <authorList>
            <person name="Spring S."/>
            <person name="Lapidus A."/>
            <person name="Schroder M."/>
            <person name="Gleim D."/>
            <person name="Sims D."/>
            <person name="Meincke L."/>
            <person name="Glavina Del Rio T."/>
            <person name="Tice H."/>
            <person name="Copeland A."/>
            <person name="Cheng J.F."/>
            <person name="Lucas S."/>
            <person name="Chen F."/>
            <person name="Nolan M."/>
            <person name="Bruce D."/>
            <person name="Goodwin L."/>
            <person name="Pitluck S."/>
            <person name="Ivanova N."/>
            <person name="Mavromatis K."/>
            <person name="Mikhailova N."/>
            <person name="Pati A."/>
            <person name="Chen A."/>
            <person name="Palaniappan K."/>
            <person name="Land M."/>
            <person name="Hauser L."/>
            <person name="Chang Y.J."/>
            <person name="Jeffries C.D."/>
            <person name="Chain P."/>
            <person name="Saunders E."/>
            <person name="Brettin T."/>
            <person name="Detter J.C."/>
            <person name="Goker M."/>
            <person name="Bristow J."/>
            <person name="Eisen J.A."/>
            <person name="Markowitz V."/>
            <person name="Hugenholtz P."/>
            <person name="Kyrpides N.C."/>
            <person name="Klenk H.P."/>
            <person name="Han C."/>
        </authorList>
    </citation>
    <scope>NUCLEOTIDE SEQUENCE [LARGE SCALE GENOMIC DNA]</scope>
    <source>
        <strain evidence="8">ATCC 49208 / DSM 771 / VKM B-1644</strain>
    </source>
</reference>
<evidence type="ECO:0000313" key="8">
    <source>
        <dbReference type="Proteomes" id="UP000002217"/>
    </source>
</evidence>
<dbReference type="STRING" id="485916.Dtox_2525"/>
<dbReference type="CDD" id="cd00056">
    <property type="entry name" value="ENDO3c"/>
    <property type="match status" value="1"/>
</dbReference>
<evidence type="ECO:0000256" key="4">
    <source>
        <dbReference type="ARBA" id="ARBA00022763"/>
    </source>
</evidence>
<dbReference type="Proteomes" id="UP000002217">
    <property type="component" value="Chromosome"/>
</dbReference>
<dbReference type="InterPro" id="IPR003265">
    <property type="entry name" value="HhH-GPD_domain"/>
</dbReference>
<dbReference type="PANTHER" id="PTHR43003:SF5">
    <property type="entry name" value="DNA-3-METHYLADENINE GLYCOSYLASE"/>
    <property type="match status" value="1"/>
</dbReference>
<dbReference type="Pfam" id="PF00730">
    <property type="entry name" value="HhH-GPD"/>
    <property type="match status" value="1"/>
</dbReference>
<organism evidence="7 8">
    <name type="scientific">Desulfofarcimen acetoxidans (strain ATCC 49208 / DSM 771 / KCTC 5769 / VKM B-1644 / 5575)</name>
    <name type="common">Desulfotomaculum acetoxidans</name>
    <dbReference type="NCBI Taxonomy" id="485916"/>
    <lineage>
        <taxon>Bacteria</taxon>
        <taxon>Bacillati</taxon>
        <taxon>Bacillota</taxon>
        <taxon>Clostridia</taxon>
        <taxon>Eubacteriales</taxon>
        <taxon>Peptococcaceae</taxon>
        <taxon>Desulfofarcimen</taxon>
    </lineage>
</organism>
<gene>
    <name evidence="7" type="ordered locus">Dtox_2525</name>
</gene>
<dbReference type="GO" id="GO:0008725">
    <property type="term" value="F:DNA-3-methyladenine glycosylase activity"/>
    <property type="evidence" value="ECO:0007669"/>
    <property type="project" value="TreeGrafter"/>
</dbReference>
<evidence type="ECO:0000256" key="2">
    <source>
        <dbReference type="ARBA" id="ARBA00010817"/>
    </source>
</evidence>
<dbReference type="RefSeq" id="WP_015758023.1">
    <property type="nucleotide sequence ID" value="NC_013216.1"/>
</dbReference>
<dbReference type="Gene3D" id="1.10.1670.40">
    <property type="match status" value="1"/>
</dbReference>
<evidence type="ECO:0000313" key="7">
    <source>
        <dbReference type="EMBL" id="ACV63327.1"/>
    </source>
</evidence>
<comment type="catalytic activity">
    <reaction evidence="1">
        <text>Hydrolysis of alkylated DNA, releasing 3-methyladenine, 3-methylguanine, 7-methylguanine and 7-methyladenine.</text>
        <dbReference type="EC" id="3.2.2.21"/>
    </reaction>
</comment>
<dbReference type="GO" id="GO:0006307">
    <property type="term" value="P:DNA alkylation repair"/>
    <property type="evidence" value="ECO:0007669"/>
    <property type="project" value="TreeGrafter"/>
</dbReference>
<dbReference type="GO" id="GO:0005737">
    <property type="term" value="C:cytoplasm"/>
    <property type="evidence" value="ECO:0007669"/>
    <property type="project" value="TreeGrafter"/>
</dbReference>
<comment type="similarity">
    <text evidence="2">Belongs to the alkylbase DNA glycosidase AlkA family.</text>
</comment>
<dbReference type="FunFam" id="1.10.340.30:FF:000004">
    <property type="entry name" value="DNA-3-methyladenine glycosylase II"/>
    <property type="match status" value="1"/>
</dbReference>
<dbReference type="GO" id="GO:0006285">
    <property type="term" value="P:base-excision repair, AP site formation"/>
    <property type="evidence" value="ECO:0007669"/>
    <property type="project" value="TreeGrafter"/>
</dbReference>
<feature type="domain" description="HhH-GPD" evidence="6">
    <location>
        <begin position="48"/>
        <end position="199"/>
    </location>
</feature>
<dbReference type="SMART" id="SM00478">
    <property type="entry name" value="ENDO3c"/>
    <property type="match status" value="1"/>
</dbReference>
<dbReference type="EC" id="3.2.2.21" evidence="3"/>
<keyword evidence="4" id="KW-0227">DNA damage</keyword>
<sequence>MEIFNYGQVEIDYLKKKDKKLAEAIERIGIIEREIIPDLFAALVHSIISQQISSKAAATVWNRFLERFDEITSQKIAYTTAEEIQQCGITMKKAIYIKSIADAVMQGEFNIDELSELPDEEVCKRLSALNGIGVWTAEMLMTFSMQRPNVMSWGDLAIRRGIMMLYHHRKLDKAKFEKYKRRYSPYCTIASLYLWEIAAGR</sequence>
<keyword evidence="5" id="KW-0234">DNA repair</keyword>
<dbReference type="InterPro" id="IPR051912">
    <property type="entry name" value="Alkylbase_DNA_Glycosylase/TA"/>
</dbReference>
<dbReference type="GO" id="GO:0032993">
    <property type="term" value="C:protein-DNA complex"/>
    <property type="evidence" value="ECO:0007669"/>
    <property type="project" value="TreeGrafter"/>
</dbReference>
<dbReference type="eggNOG" id="COG0122">
    <property type="taxonomic scope" value="Bacteria"/>
</dbReference>
<dbReference type="GO" id="GO:0032131">
    <property type="term" value="F:alkylated DNA binding"/>
    <property type="evidence" value="ECO:0007669"/>
    <property type="project" value="TreeGrafter"/>
</dbReference>
<dbReference type="KEGG" id="dae:Dtox_2525"/>
<evidence type="ECO:0000259" key="6">
    <source>
        <dbReference type="SMART" id="SM00478"/>
    </source>
</evidence>
<evidence type="ECO:0000256" key="1">
    <source>
        <dbReference type="ARBA" id="ARBA00000086"/>
    </source>
</evidence>
<proteinExistence type="inferred from homology"/>
<dbReference type="AlphaFoldDB" id="C8W0S2"/>
<evidence type="ECO:0000256" key="3">
    <source>
        <dbReference type="ARBA" id="ARBA00012000"/>
    </source>
</evidence>
<protein>
    <recommendedName>
        <fullName evidence="3">DNA-3-methyladenine glycosylase II</fullName>
        <ecNumber evidence="3">3.2.2.21</ecNumber>
    </recommendedName>
</protein>
<name>C8W0S2_DESAS</name>
<dbReference type="HOGENOM" id="CLU_000445_72_5_9"/>
<dbReference type="Gene3D" id="1.10.340.30">
    <property type="entry name" value="Hypothetical protein, domain 2"/>
    <property type="match status" value="1"/>
</dbReference>
<dbReference type="GO" id="GO:0043916">
    <property type="term" value="F:DNA-7-methylguanine glycosylase activity"/>
    <property type="evidence" value="ECO:0007669"/>
    <property type="project" value="TreeGrafter"/>
</dbReference>
<keyword evidence="8" id="KW-1185">Reference proteome</keyword>
<accession>C8W0S2</accession>
<dbReference type="EMBL" id="CP001720">
    <property type="protein sequence ID" value="ACV63327.1"/>
    <property type="molecule type" value="Genomic_DNA"/>
</dbReference>
<dbReference type="OrthoDB" id="9785929at2"/>
<dbReference type="SUPFAM" id="SSF48150">
    <property type="entry name" value="DNA-glycosylase"/>
    <property type="match status" value="1"/>
</dbReference>
<evidence type="ECO:0000256" key="5">
    <source>
        <dbReference type="ARBA" id="ARBA00023204"/>
    </source>
</evidence>
<dbReference type="InterPro" id="IPR011257">
    <property type="entry name" value="DNA_glycosylase"/>
</dbReference>